<keyword evidence="2" id="KW-1185">Reference proteome</keyword>
<evidence type="ECO:0000313" key="1">
    <source>
        <dbReference type="EMBL" id="EFR51650.1"/>
    </source>
</evidence>
<organism evidence="1 2">
    <name type="scientific">Bacteroides fragilis 3_1_12</name>
    <dbReference type="NCBI Taxonomy" id="457424"/>
    <lineage>
        <taxon>Bacteria</taxon>
        <taxon>Pseudomonadati</taxon>
        <taxon>Bacteroidota</taxon>
        <taxon>Bacteroidia</taxon>
        <taxon>Bacteroidales</taxon>
        <taxon>Bacteroidaceae</taxon>
        <taxon>Bacteroides</taxon>
    </lineage>
</organism>
<reference evidence="1 2" key="1">
    <citation type="submission" date="2008-12" db="EMBL/GenBank/DDBJ databases">
        <title>Annotation of Bacteroides fragilis strain 3_1_12.</title>
        <authorList>
            <consortium name="The Broad Institute Genome Sequencing Platform"/>
            <person name="Ward D."/>
            <person name="Young S.K."/>
            <person name="Kodira C.D."/>
            <person name="Zeng Q."/>
            <person name="Koehrsen M."/>
            <person name="Alvarado L."/>
            <person name="Berlin A."/>
            <person name="Borenstein D."/>
            <person name="Chen Z."/>
            <person name="Engels R."/>
            <person name="Freedman E."/>
            <person name="Gellesch M."/>
            <person name="Goldberg J."/>
            <person name="Griggs A."/>
            <person name="Gujja S."/>
            <person name="Heiman D."/>
            <person name="Hepburn T."/>
            <person name="Howarth C."/>
            <person name="Jen D."/>
            <person name="Larson L."/>
            <person name="Lewis B."/>
            <person name="Mehta T."/>
            <person name="Park D."/>
            <person name="Pearson M."/>
            <person name="Roberts A."/>
            <person name="Saif S."/>
            <person name="Shea T."/>
            <person name="Shenoy N."/>
            <person name="Sisk P."/>
            <person name="Stolte C."/>
            <person name="Sykes S."/>
            <person name="Walk T."/>
            <person name="White J."/>
            <person name="Yandava C."/>
            <person name="Allen-Vercoe E."/>
            <person name="Strauss J."/>
            <person name="Ambrose C."/>
            <person name="Lander E."/>
            <person name="Nusbaum C."/>
            <person name="Galagan J."/>
            <person name="Birren B."/>
        </authorList>
    </citation>
    <scope>NUCLEOTIDE SEQUENCE [LARGE SCALE GENOMIC DNA]</scope>
    <source>
        <strain evidence="1 2">3_1_12</strain>
    </source>
</reference>
<evidence type="ECO:0000313" key="2">
    <source>
        <dbReference type="Proteomes" id="UP000005101"/>
    </source>
</evidence>
<dbReference type="Proteomes" id="UP000005101">
    <property type="component" value="Unassembled WGS sequence"/>
</dbReference>
<gene>
    <name evidence="1" type="ORF">BFAG_00344</name>
</gene>
<dbReference type="EMBL" id="EQ973213">
    <property type="protein sequence ID" value="EFR51650.1"/>
    <property type="molecule type" value="Genomic_DNA"/>
</dbReference>
<protein>
    <submittedName>
        <fullName evidence="1">Uncharacterized protein</fullName>
    </submittedName>
</protein>
<sequence length="44" mass="5189">MSLCFENISYCFLQYLLLLFKIRLERNTPSSGWQPQTELSGMTE</sequence>
<name>A0ABN0BFD3_BACFG</name>
<accession>A0ABN0BFD3</accession>
<proteinExistence type="predicted"/>